<dbReference type="Gene3D" id="3.40.50.1820">
    <property type="entry name" value="alpha/beta hydrolase"/>
    <property type="match status" value="1"/>
</dbReference>
<dbReference type="Pfam" id="PF09752">
    <property type="entry name" value="ABHD18"/>
    <property type="match status" value="1"/>
</dbReference>
<dbReference type="InterPro" id="IPR019149">
    <property type="entry name" value="ABHD18"/>
</dbReference>
<dbReference type="WBParaSite" id="SMUV_0000895001-mRNA-1">
    <property type="protein sequence ID" value="SMUV_0000895001-mRNA-1"/>
    <property type="gene ID" value="SMUV_0000895001"/>
</dbReference>
<protein>
    <submittedName>
        <fullName evidence="2">AB hydrolase-1 domain-containing protein</fullName>
    </submittedName>
</protein>
<name>A0A0N5AVM6_9BILA</name>
<evidence type="ECO:0000313" key="1">
    <source>
        <dbReference type="Proteomes" id="UP000046393"/>
    </source>
</evidence>
<keyword evidence="1" id="KW-1185">Reference proteome</keyword>
<organism evidence="1 2">
    <name type="scientific">Syphacia muris</name>
    <dbReference type="NCBI Taxonomy" id="451379"/>
    <lineage>
        <taxon>Eukaryota</taxon>
        <taxon>Metazoa</taxon>
        <taxon>Ecdysozoa</taxon>
        <taxon>Nematoda</taxon>
        <taxon>Chromadorea</taxon>
        <taxon>Rhabditida</taxon>
        <taxon>Spirurina</taxon>
        <taxon>Oxyuridomorpha</taxon>
        <taxon>Oxyuroidea</taxon>
        <taxon>Oxyuridae</taxon>
        <taxon>Syphacia</taxon>
    </lineage>
</organism>
<dbReference type="PANTHER" id="PTHR13617">
    <property type="entry name" value="PROTEIN ABHD18"/>
    <property type="match status" value="1"/>
</dbReference>
<dbReference type="Proteomes" id="UP000046393">
    <property type="component" value="Unplaced"/>
</dbReference>
<accession>A0A0N5AVM6</accession>
<dbReference type="PANTHER" id="PTHR13617:SF14">
    <property type="entry name" value="PROTEIN ABHD18"/>
    <property type="match status" value="1"/>
</dbReference>
<evidence type="ECO:0000313" key="2">
    <source>
        <dbReference type="WBParaSite" id="SMUV_0000895001-mRNA-1"/>
    </source>
</evidence>
<dbReference type="SUPFAM" id="SSF53474">
    <property type="entry name" value="alpha/beta-Hydrolases"/>
    <property type="match status" value="1"/>
</dbReference>
<sequence length="378" mass="42952">MEAKVSAVDHYVRGLLILSKIFRKSWGDPKLLKKVLEFRNSVMGKGEIMEVIERVKPNMVITKEVVKNEVKYVDGWFESPFGKVFPEMMPENVIRATWRGIFPRIRRGSLVIHLAGTGDHSFFRREFGFANDLVKQNVSSILLQNPFYGSRRPKQQFRSSLLNVSDIFVMGGALMAECNYLLDWASKMGYGPLGLSGVSMGGHMASLACTNSPWPVSVVPCLSWTTAAPVFVKGALSQAIPWNTLYNEFISSEFQNAIRSIPHCDWIDRAYEMNKRSGEKLFGLAKQLCFKFMYIVMEEFTNLGNYPKPFDATLVKNVIAEYDGYIVRSGVPSLQELWPGAQVQVLKNFGHVTAYFRNHSLFRKCIMEMLNRHAAIYP</sequence>
<proteinExistence type="predicted"/>
<dbReference type="InterPro" id="IPR029058">
    <property type="entry name" value="AB_hydrolase_fold"/>
</dbReference>
<reference evidence="2" key="1">
    <citation type="submission" date="2017-02" db="UniProtKB">
        <authorList>
            <consortium name="WormBaseParasite"/>
        </authorList>
    </citation>
    <scope>IDENTIFICATION</scope>
</reference>
<dbReference type="AlphaFoldDB" id="A0A0N5AVM6"/>